<dbReference type="PANTHER" id="PTHR37540:SF5">
    <property type="entry name" value="TRANSCRIPTION FACTOR DOMAIN-CONTAINING PROTEIN"/>
    <property type="match status" value="1"/>
</dbReference>
<feature type="region of interest" description="Disordered" evidence="1">
    <location>
        <begin position="32"/>
        <end position="80"/>
    </location>
</feature>
<feature type="compositionally biased region" description="Polar residues" evidence="1">
    <location>
        <begin position="68"/>
        <end position="78"/>
    </location>
</feature>
<evidence type="ECO:0000313" key="3">
    <source>
        <dbReference type="Proteomes" id="UP000030686"/>
    </source>
</evidence>
<dbReference type="PANTHER" id="PTHR37540">
    <property type="entry name" value="TRANSCRIPTION FACTOR (ACR-2), PUTATIVE-RELATED-RELATED"/>
    <property type="match status" value="1"/>
</dbReference>
<dbReference type="STRING" id="1365484.W6QDI8"/>
<dbReference type="OMA" id="GTHAAMM"/>
<evidence type="ECO:0000313" key="2">
    <source>
        <dbReference type="EMBL" id="CDM27672.1"/>
    </source>
</evidence>
<reference evidence="2" key="1">
    <citation type="journal article" date="2014" name="Nat. Commun.">
        <title>Multiple recent horizontal transfers of a large genomic region in cheese making fungi.</title>
        <authorList>
            <person name="Cheeseman K."/>
            <person name="Ropars J."/>
            <person name="Renault P."/>
            <person name="Dupont J."/>
            <person name="Gouzy J."/>
            <person name="Branca A."/>
            <person name="Abraham A.L."/>
            <person name="Ceppi M."/>
            <person name="Conseiller E."/>
            <person name="Debuchy R."/>
            <person name="Malagnac F."/>
            <person name="Goarin A."/>
            <person name="Silar P."/>
            <person name="Lacoste S."/>
            <person name="Sallet E."/>
            <person name="Bensimon A."/>
            <person name="Giraud T."/>
            <person name="Brygoo Y."/>
        </authorList>
    </citation>
    <scope>NUCLEOTIDE SEQUENCE [LARGE SCALE GENOMIC DNA]</scope>
    <source>
        <strain evidence="2">FM164</strain>
    </source>
</reference>
<gene>
    <name evidence="2" type="ORF">PROQFM164_S01g001483</name>
</gene>
<dbReference type="EMBL" id="HG792015">
    <property type="protein sequence ID" value="CDM27672.1"/>
    <property type="molecule type" value="Genomic_DNA"/>
</dbReference>
<evidence type="ECO:0000256" key="1">
    <source>
        <dbReference type="SAM" id="MobiDB-lite"/>
    </source>
</evidence>
<protein>
    <submittedName>
        <fullName evidence="2">Uncharacterized protein</fullName>
    </submittedName>
</protein>
<dbReference type="Proteomes" id="UP000030686">
    <property type="component" value="Unassembled WGS sequence"/>
</dbReference>
<organism evidence="2 3">
    <name type="scientific">Penicillium roqueforti (strain FM164)</name>
    <dbReference type="NCBI Taxonomy" id="1365484"/>
    <lineage>
        <taxon>Eukaryota</taxon>
        <taxon>Fungi</taxon>
        <taxon>Dikarya</taxon>
        <taxon>Ascomycota</taxon>
        <taxon>Pezizomycotina</taxon>
        <taxon>Eurotiomycetes</taxon>
        <taxon>Eurotiomycetidae</taxon>
        <taxon>Eurotiales</taxon>
        <taxon>Aspergillaceae</taxon>
        <taxon>Penicillium</taxon>
    </lineage>
</organism>
<proteinExistence type="predicted"/>
<feature type="region of interest" description="Disordered" evidence="1">
    <location>
        <begin position="284"/>
        <end position="324"/>
    </location>
</feature>
<dbReference type="OrthoDB" id="4358242at2759"/>
<name>W6QDI8_PENRF</name>
<keyword evidence="3" id="KW-1185">Reference proteome</keyword>
<accession>W6QDI8</accession>
<sequence length="324" mass="36731">MDSPNEKEPHFQFVESIEKPVARSHAMKTYWRRKKGEQQQEEYLKPNQPSLRPLRPLSKPRAVHEPETSTLLSPTEEASSGHGYLSCSVKSPEELGIPDQLFANISFTFACVLGQKVEANSFQISAHHHRFFYHWLSMHAHIIHSGLQARTFTPFTEIWMPLDLSNAASFNGILAHAAADLMRFEGGRSNPELLKYKTEAIETINKWLGDTVNAITDDVFAGVVRLLTFERHWGTRERFNMHKHGLQQMVQARGGYKAFGPNWRIQLVLSLYFLLASSIPKPVSPRQTTHTPRVIGRSDKGFATSTDNRGRHAWRDTASTGSSL</sequence>
<dbReference type="Pfam" id="PF11951">
    <property type="entry name" value="Fungal_trans_2"/>
    <property type="match status" value="1"/>
</dbReference>
<feature type="compositionally biased region" description="Low complexity" evidence="1">
    <location>
        <begin position="49"/>
        <end position="60"/>
    </location>
</feature>
<dbReference type="InterPro" id="IPR021858">
    <property type="entry name" value="Fun_TF"/>
</dbReference>
<dbReference type="AlphaFoldDB" id="W6QDI8"/>